<reference evidence="14" key="1">
    <citation type="submission" date="2025-08" db="UniProtKB">
        <authorList>
            <consortium name="Ensembl"/>
        </authorList>
    </citation>
    <scope>IDENTIFICATION</scope>
</reference>
<evidence type="ECO:0000256" key="9">
    <source>
        <dbReference type="ARBA" id="ARBA00023242"/>
    </source>
</evidence>
<dbReference type="FunFam" id="3.30.160.60:FF:000785">
    <property type="entry name" value="zinc finger protein 648"/>
    <property type="match status" value="1"/>
</dbReference>
<evidence type="ECO:0000256" key="4">
    <source>
        <dbReference type="ARBA" id="ARBA00022723"/>
    </source>
</evidence>
<evidence type="ECO:0000313" key="15">
    <source>
        <dbReference type="Proteomes" id="UP000694422"/>
    </source>
</evidence>
<feature type="domain" description="C2H2-type" evidence="12">
    <location>
        <begin position="372"/>
        <end position="391"/>
    </location>
</feature>
<dbReference type="InterPro" id="IPR036051">
    <property type="entry name" value="KRAB_dom_sf"/>
</dbReference>
<dbReference type="PROSITE" id="PS50805">
    <property type="entry name" value="KRAB"/>
    <property type="match status" value="1"/>
</dbReference>
<keyword evidence="4" id="KW-0479">Metal-binding</keyword>
<dbReference type="GO" id="GO:0000978">
    <property type="term" value="F:RNA polymerase II cis-regulatory region sequence-specific DNA binding"/>
    <property type="evidence" value="ECO:0007669"/>
    <property type="project" value="TreeGrafter"/>
</dbReference>
<keyword evidence="5" id="KW-0677">Repeat</keyword>
<evidence type="ECO:0000256" key="2">
    <source>
        <dbReference type="ARBA" id="ARBA00004123"/>
    </source>
</evidence>
<name>A0A8C9UN51_SPEDA</name>
<comment type="function">
    <text evidence="1">May be involved in transcriptional regulation.</text>
</comment>
<feature type="region of interest" description="Disordered" evidence="11">
    <location>
        <begin position="154"/>
        <end position="185"/>
    </location>
</feature>
<evidence type="ECO:0000256" key="1">
    <source>
        <dbReference type="ARBA" id="ARBA00003767"/>
    </source>
</evidence>
<evidence type="ECO:0000256" key="6">
    <source>
        <dbReference type="ARBA" id="ARBA00022771"/>
    </source>
</evidence>
<feature type="domain" description="C2H2-type" evidence="12">
    <location>
        <begin position="260"/>
        <end position="287"/>
    </location>
</feature>
<dbReference type="GO" id="GO:0005634">
    <property type="term" value="C:nucleus"/>
    <property type="evidence" value="ECO:0007669"/>
    <property type="project" value="UniProtKB-SubCell"/>
</dbReference>
<evidence type="ECO:0000256" key="7">
    <source>
        <dbReference type="ARBA" id="ARBA00022833"/>
    </source>
</evidence>
<evidence type="ECO:0000256" key="5">
    <source>
        <dbReference type="ARBA" id="ARBA00022737"/>
    </source>
</evidence>
<evidence type="ECO:0000259" key="12">
    <source>
        <dbReference type="PROSITE" id="PS50157"/>
    </source>
</evidence>
<keyword evidence="8" id="KW-0805">Transcription regulation</keyword>
<dbReference type="SUPFAM" id="SSF57667">
    <property type="entry name" value="beta-beta-alpha zinc fingers"/>
    <property type="match status" value="3"/>
</dbReference>
<dbReference type="Pfam" id="PF00096">
    <property type="entry name" value="zf-C2H2"/>
    <property type="match status" value="5"/>
</dbReference>
<dbReference type="InterPro" id="IPR001909">
    <property type="entry name" value="KRAB"/>
</dbReference>
<dbReference type="PANTHER" id="PTHR23226:SF366">
    <property type="entry name" value="ZINC FINGER PROTEIN ZFP2"/>
    <property type="match status" value="1"/>
</dbReference>
<dbReference type="FunFam" id="3.30.160.60:FF:002254">
    <property type="entry name" value="Zinc finger protein 540"/>
    <property type="match status" value="1"/>
</dbReference>
<dbReference type="PROSITE" id="PS50157">
    <property type="entry name" value="ZINC_FINGER_C2H2_2"/>
    <property type="match status" value="5"/>
</dbReference>
<feature type="domain" description="KRAB" evidence="13">
    <location>
        <begin position="109"/>
        <end position="183"/>
    </location>
</feature>
<dbReference type="PROSITE" id="PS00028">
    <property type="entry name" value="ZINC_FINGER_C2H2_1"/>
    <property type="match status" value="4"/>
</dbReference>
<dbReference type="FunFam" id="3.30.160.60:FF:000512">
    <property type="entry name" value="zinc finger protein 197 isoform X1"/>
    <property type="match status" value="1"/>
</dbReference>
<reference evidence="14" key="2">
    <citation type="submission" date="2025-09" db="UniProtKB">
        <authorList>
            <consortium name="Ensembl"/>
        </authorList>
    </citation>
    <scope>IDENTIFICATION</scope>
</reference>
<keyword evidence="9" id="KW-0539">Nucleus</keyword>
<dbReference type="Pfam" id="PF01352">
    <property type="entry name" value="KRAB"/>
    <property type="match status" value="1"/>
</dbReference>
<evidence type="ECO:0000256" key="10">
    <source>
        <dbReference type="PROSITE-ProRule" id="PRU00042"/>
    </source>
</evidence>
<dbReference type="Ensembl" id="ENSSDAT00000011242.1">
    <property type="protein sequence ID" value="ENSSDAP00000009901.1"/>
    <property type="gene ID" value="ENSSDAG00000009011.1"/>
</dbReference>
<feature type="compositionally biased region" description="Polar residues" evidence="11">
    <location>
        <begin position="156"/>
        <end position="168"/>
    </location>
</feature>
<keyword evidence="7" id="KW-0862">Zinc</keyword>
<feature type="domain" description="C2H2-type" evidence="12">
    <location>
        <begin position="288"/>
        <end position="315"/>
    </location>
</feature>
<dbReference type="InterPro" id="IPR036236">
    <property type="entry name" value="Znf_C2H2_sf"/>
</dbReference>
<evidence type="ECO:0000256" key="8">
    <source>
        <dbReference type="ARBA" id="ARBA00023015"/>
    </source>
</evidence>
<evidence type="ECO:0000256" key="11">
    <source>
        <dbReference type="SAM" id="MobiDB-lite"/>
    </source>
</evidence>
<dbReference type="FunFam" id="3.30.160.60:FF:000352">
    <property type="entry name" value="zinc finger protein 3 homolog"/>
    <property type="match status" value="1"/>
</dbReference>
<comment type="similarity">
    <text evidence="3">Belongs to the krueppel C2H2-type zinc-finger protein family.</text>
</comment>
<feature type="domain" description="C2H2-type" evidence="12">
    <location>
        <begin position="344"/>
        <end position="371"/>
    </location>
</feature>
<keyword evidence="6 10" id="KW-0863">Zinc-finger</keyword>
<dbReference type="Proteomes" id="UP000694422">
    <property type="component" value="Unplaced"/>
</dbReference>
<dbReference type="AlphaFoldDB" id="A0A8C9UN51"/>
<evidence type="ECO:0000259" key="13">
    <source>
        <dbReference type="PROSITE" id="PS50805"/>
    </source>
</evidence>
<dbReference type="InterPro" id="IPR013087">
    <property type="entry name" value="Znf_C2H2_type"/>
</dbReference>
<evidence type="ECO:0000313" key="14">
    <source>
        <dbReference type="Ensembl" id="ENSSDAP00000009901.1"/>
    </source>
</evidence>
<sequence length="469" mass="53376">MVTWLCCSRECDEADRTSWREACGGIKVIISWWPRSSKNKKGPRIKYILQVCALSDNPFPNRSISPKVCSILHCPLNNESIMLYHRLILYSYQETVPCALCTLCDSALQAGTDLSVDYVQKKWKGSALRQRALYQNMMIGSYYSMVSLGENRMESSEFTPKQTISKGSESSDRSPGGLFGVTSMGPEAEDVCEDTLRKLEGQPSDEEGNSLEINFLEITDDDKKNSTKDRCEDYKEVGEHPNLSPSPEEYQGVPKGQKFFQCDECGKVFNWSSHLIGHQRIHTGEKPYECNECGKTFRQTSQLIVHLRTHTGEKPYECSECGKTYRHSSHLIQHQRLHNGEKPYKCNECAKAFNQSSKLFDHQRTHTGEKPYECKECGAAFSRSKNLVRHQGWGTFLVFCFIWCSLLGSDTYSVVLRKFSFLPAFGRSGVVVKCINFVPSILIHLTTPDFYALTLGKSLSFFLFQFFHL</sequence>
<dbReference type="SUPFAM" id="SSF109640">
    <property type="entry name" value="KRAB domain (Kruppel-associated box)"/>
    <property type="match status" value="1"/>
</dbReference>
<comment type="subcellular location">
    <subcellularLocation>
        <location evidence="2">Nucleus</location>
    </subcellularLocation>
</comment>
<evidence type="ECO:0000256" key="3">
    <source>
        <dbReference type="ARBA" id="ARBA00006991"/>
    </source>
</evidence>
<dbReference type="PANTHER" id="PTHR23226">
    <property type="entry name" value="ZINC FINGER AND SCAN DOMAIN-CONTAINING"/>
    <property type="match status" value="1"/>
</dbReference>
<organism evidence="14 15">
    <name type="scientific">Spermophilus dauricus</name>
    <name type="common">Daurian ground squirrel</name>
    <dbReference type="NCBI Taxonomy" id="99837"/>
    <lineage>
        <taxon>Eukaryota</taxon>
        <taxon>Metazoa</taxon>
        <taxon>Chordata</taxon>
        <taxon>Craniata</taxon>
        <taxon>Vertebrata</taxon>
        <taxon>Euteleostomi</taxon>
        <taxon>Mammalia</taxon>
        <taxon>Eutheria</taxon>
        <taxon>Euarchontoglires</taxon>
        <taxon>Glires</taxon>
        <taxon>Rodentia</taxon>
        <taxon>Sciuromorpha</taxon>
        <taxon>Sciuridae</taxon>
        <taxon>Xerinae</taxon>
        <taxon>Marmotini</taxon>
        <taxon>Spermophilus</taxon>
    </lineage>
</organism>
<keyword evidence="8" id="KW-0804">Transcription</keyword>
<evidence type="ECO:0008006" key="16">
    <source>
        <dbReference type="Google" id="ProtNLM"/>
    </source>
</evidence>
<protein>
    <recommendedName>
        <fullName evidence="16">Zinc finger protein 852</fullName>
    </recommendedName>
</protein>
<accession>A0A8C9UN51</accession>
<dbReference type="GO" id="GO:0000981">
    <property type="term" value="F:DNA-binding transcription factor activity, RNA polymerase II-specific"/>
    <property type="evidence" value="ECO:0007669"/>
    <property type="project" value="TreeGrafter"/>
</dbReference>
<dbReference type="GO" id="GO:0008270">
    <property type="term" value="F:zinc ion binding"/>
    <property type="evidence" value="ECO:0007669"/>
    <property type="project" value="UniProtKB-KW"/>
</dbReference>
<proteinExistence type="inferred from homology"/>
<keyword evidence="15" id="KW-1185">Reference proteome</keyword>
<dbReference type="SMART" id="SM00355">
    <property type="entry name" value="ZnF_C2H2"/>
    <property type="match status" value="5"/>
</dbReference>
<dbReference type="Gene3D" id="3.30.160.60">
    <property type="entry name" value="Classic Zinc Finger"/>
    <property type="match status" value="5"/>
</dbReference>
<feature type="domain" description="C2H2-type" evidence="12">
    <location>
        <begin position="316"/>
        <end position="343"/>
    </location>
</feature>
<dbReference type="FunFam" id="3.30.160.60:FF:000878">
    <property type="entry name" value="Zinc finger protein 544"/>
    <property type="match status" value="1"/>
</dbReference>